<dbReference type="InterPro" id="IPR051929">
    <property type="entry name" value="VirAsm_ModProt"/>
</dbReference>
<gene>
    <name evidence="7" type="primary">10</name>
    <name evidence="7" type="ORF">PBI_BIGMAMA_10</name>
</gene>
<dbReference type="GO" id="GO:0006508">
    <property type="term" value="P:proteolysis"/>
    <property type="evidence" value="ECO:0007669"/>
    <property type="project" value="UniProtKB-KW"/>
</dbReference>
<dbReference type="PANTHER" id="PTHR34858:SF1">
    <property type="entry name" value="CYSO-CYSTEINE PEPTIDASE"/>
    <property type="match status" value="1"/>
</dbReference>
<name>A0A2P1N534_9CAUD</name>
<evidence type="ECO:0000256" key="2">
    <source>
        <dbReference type="ARBA" id="ARBA00022723"/>
    </source>
</evidence>
<evidence type="ECO:0000259" key="6">
    <source>
        <dbReference type="Pfam" id="PF14464"/>
    </source>
</evidence>
<evidence type="ECO:0000313" key="8">
    <source>
        <dbReference type="Proteomes" id="UP000241872"/>
    </source>
</evidence>
<proteinExistence type="predicted"/>
<dbReference type="GO" id="GO:0008270">
    <property type="term" value="F:zinc ion binding"/>
    <property type="evidence" value="ECO:0007669"/>
    <property type="project" value="TreeGrafter"/>
</dbReference>
<feature type="domain" description="JAB" evidence="6">
    <location>
        <begin position="25"/>
        <end position="111"/>
    </location>
</feature>
<dbReference type="Gene3D" id="3.40.140.10">
    <property type="entry name" value="Cytidine Deaminase, domain 2"/>
    <property type="match status" value="1"/>
</dbReference>
<sequence>MTIELERPEDEQVWTRVPHELPRDAVACLVHMCQQSPKAEICGFITASHAIIPIPNVSSTPEREFVMDQGQMMQVLFREKVIGTYHSHPTGRPWPSAYDTDHIGYLYQQGCPWDYYIVTNAGVFRYEHRDRRVADDVESGDDDRSCAAGGRPD</sequence>
<accession>A0A2P1N534</accession>
<dbReference type="PANTHER" id="PTHR34858">
    <property type="entry name" value="CYSO-CYSTEINE PEPTIDASE"/>
    <property type="match status" value="1"/>
</dbReference>
<keyword evidence="5" id="KW-0482">Metalloprotease</keyword>
<keyword evidence="2" id="KW-0479">Metal-binding</keyword>
<dbReference type="Pfam" id="PF14464">
    <property type="entry name" value="Prok-JAB"/>
    <property type="match status" value="1"/>
</dbReference>
<evidence type="ECO:0000256" key="3">
    <source>
        <dbReference type="ARBA" id="ARBA00022801"/>
    </source>
</evidence>
<evidence type="ECO:0000256" key="1">
    <source>
        <dbReference type="ARBA" id="ARBA00022670"/>
    </source>
</evidence>
<dbReference type="Proteomes" id="UP000241872">
    <property type="component" value="Segment"/>
</dbReference>
<organism evidence="7 8">
    <name type="scientific">Mycobacterium phage BigMama</name>
    <dbReference type="NCBI Taxonomy" id="2126786"/>
    <lineage>
        <taxon>Viruses</taxon>
        <taxon>Duplodnaviria</taxon>
        <taxon>Heunggongvirae</taxon>
        <taxon>Uroviricota</taxon>
        <taxon>Caudoviricetes</taxon>
        <taxon>Dclasvirinae</taxon>
        <taxon>Plotvirus</taxon>
        <taxon>Plotvirus plot</taxon>
    </lineage>
</organism>
<dbReference type="SUPFAM" id="SSF102712">
    <property type="entry name" value="JAB1/MPN domain"/>
    <property type="match status" value="1"/>
</dbReference>
<keyword evidence="1" id="KW-0645">Protease</keyword>
<dbReference type="GO" id="GO:0008235">
    <property type="term" value="F:metalloexopeptidase activity"/>
    <property type="evidence" value="ECO:0007669"/>
    <property type="project" value="TreeGrafter"/>
</dbReference>
<dbReference type="EMBL" id="MH025888">
    <property type="protein sequence ID" value="AVP43109.1"/>
    <property type="molecule type" value="Genomic_DNA"/>
</dbReference>
<evidence type="ECO:0000313" key="7">
    <source>
        <dbReference type="EMBL" id="AVP43109.1"/>
    </source>
</evidence>
<keyword evidence="4" id="KW-0862">Zinc</keyword>
<evidence type="ECO:0000256" key="4">
    <source>
        <dbReference type="ARBA" id="ARBA00022833"/>
    </source>
</evidence>
<protein>
    <recommendedName>
        <fullName evidence="6">JAB domain-containing protein</fullName>
    </recommendedName>
</protein>
<evidence type="ECO:0000256" key="5">
    <source>
        <dbReference type="ARBA" id="ARBA00023049"/>
    </source>
</evidence>
<dbReference type="InterPro" id="IPR028090">
    <property type="entry name" value="JAB_dom_prok"/>
</dbReference>
<keyword evidence="3" id="KW-0378">Hydrolase</keyword>
<reference evidence="8" key="1">
    <citation type="submission" date="2018-03" db="EMBL/GenBank/DDBJ databases">
        <authorList>
            <person name="Robinson P."/>
            <person name="Figel D."/>
            <person name="Zack K.M."/>
            <person name="Garlena R.A."/>
            <person name="Russell D.A."/>
            <person name="Pope W.H."/>
            <person name="Jacobs-Sera D."/>
            <person name="Hatfull G.F."/>
        </authorList>
    </citation>
    <scope>NUCLEOTIDE SEQUENCE [LARGE SCALE GENOMIC DNA]</scope>
</reference>